<reference evidence="3" key="1">
    <citation type="journal article" date="2023" name="Mar. Drugs">
        <title>Gemmata algarum, a Novel Planctomycete Isolated from an Algal Mat, Displays Antimicrobial Activity.</title>
        <authorList>
            <person name="Kumar G."/>
            <person name="Kallscheuer N."/>
            <person name="Kashif M."/>
            <person name="Ahamad S."/>
            <person name="Jagadeeshwari U."/>
            <person name="Pannikurungottu S."/>
            <person name="Haufschild T."/>
            <person name="Kabuu M."/>
            <person name="Sasikala C."/>
            <person name="Jogler C."/>
            <person name="Ramana C."/>
        </authorList>
    </citation>
    <scope>NUCLEOTIDE SEQUENCE [LARGE SCALE GENOMIC DNA]</scope>
    <source>
        <strain evidence="3">JC673</strain>
    </source>
</reference>
<sequence>MSDRARSVVPEPDELAAPLVFLYLFGVLACLGAALAWVYHFRGYA</sequence>
<dbReference type="RefSeq" id="WP_261185884.1">
    <property type="nucleotide sequence ID" value="NZ_JAXBLV010000001.1"/>
</dbReference>
<proteinExistence type="predicted"/>
<dbReference type="Proteomes" id="UP001272242">
    <property type="component" value="Unassembled WGS sequence"/>
</dbReference>
<protein>
    <submittedName>
        <fullName evidence="2">Uncharacterized protein</fullName>
    </submittedName>
</protein>
<keyword evidence="1" id="KW-0812">Transmembrane</keyword>
<dbReference type="EMBL" id="JAXBLV010000001">
    <property type="protein sequence ID" value="MDY3557665.1"/>
    <property type="molecule type" value="Genomic_DNA"/>
</dbReference>
<name>A0ABU5ER15_9BACT</name>
<gene>
    <name evidence="2" type="ORF">R5W23_000193</name>
</gene>
<evidence type="ECO:0000313" key="3">
    <source>
        <dbReference type="Proteomes" id="UP001272242"/>
    </source>
</evidence>
<accession>A0ABU5ER15</accession>
<feature type="transmembrane region" description="Helical" evidence="1">
    <location>
        <begin position="20"/>
        <end position="39"/>
    </location>
</feature>
<dbReference type="PROSITE" id="PS51257">
    <property type="entry name" value="PROKAR_LIPOPROTEIN"/>
    <property type="match status" value="1"/>
</dbReference>
<keyword evidence="1" id="KW-1133">Transmembrane helix</keyword>
<evidence type="ECO:0000313" key="2">
    <source>
        <dbReference type="EMBL" id="MDY3557665.1"/>
    </source>
</evidence>
<keyword evidence="1" id="KW-0472">Membrane</keyword>
<organism evidence="2 3">
    <name type="scientific">Gemmata algarum</name>
    <dbReference type="NCBI Taxonomy" id="2975278"/>
    <lineage>
        <taxon>Bacteria</taxon>
        <taxon>Pseudomonadati</taxon>
        <taxon>Planctomycetota</taxon>
        <taxon>Planctomycetia</taxon>
        <taxon>Gemmatales</taxon>
        <taxon>Gemmataceae</taxon>
        <taxon>Gemmata</taxon>
    </lineage>
</organism>
<keyword evidence="3" id="KW-1185">Reference proteome</keyword>
<comment type="caution">
    <text evidence="2">The sequence shown here is derived from an EMBL/GenBank/DDBJ whole genome shotgun (WGS) entry which is preliminary data.</text>
</comment>
<evidence type="ECO:0000256" key="1">
    <source>
        <dbReference type="SAM" id="Phobius"/>
    </source>
</evidence>